<evidence type="ECO:0000256" key="7">
    <source>
        <dbReference type="ARBA" id="ARBA00049014"/>
    </source>
</evidence>
<dbReference type="PANTHER" id="PTHR48013:SF9">
    <property type="entry name" value="DUAL SPECIFICITY MITOGEN-ACTIVATED PROTEIN KINASE KINASE 5"/>
    <property type="match status" value="1"/>
</dbReference>
<sequence length="378" mass="42779">MRSYTARDRIAPPPIAQTPELVILNQQNYENQRVPDLVRDSRLTTHFLPSGATEHAVYRVSHQSPNRRPCRINETWYRQRELGNGSFGCVWLERCASGPAEGKLRAVKEIRKDPSLPVPYSRELEAMAKFSHEKYVHCFVECYGWYESENMVFIAMEYIEYGDFQNYLNQPFPEPRAMVIASQLVEGLGYMHENGFAHRDLKPKNILVYQPGPDWWVKICDLGISKRTEQGVTALRTEIGTEGYVAPEVIGFVPVESSSSSSDAFSYTPAVDMWALGELLFRMIAKRPVFPNRLDLFNHVVNKHPFPVPALKATGASQDCCNFVTECMALYPKCRLKASEAAAHPWVQTFRPSSRFSGCSSPTKSVADATTNPGLEDR</sequence>
<keyword evidence="13" id="KW-1185">Reference proteome</keyword>
<dbReference type="CDD" id="cd00180">
    <property type="entry name" value="PKc"/>
    <property type="match status" value="1"/>
</dbReference>
<dbReference type="PROSITE" id="PS00108">
    <property type="entry name" value="PROTEIN_KINASE_ST"/>
    <property type="match status" value="1"/>
</dbReference>
<dbReference type="Proteomes" id="UP000717696">
    <property type="component" value="Unassembled WGS sequence"/>
</dbReference>
<comment type="similarity">
    <text evidence="5">Belongs to the protein kinase superfamily. STE Ser/Thr protein kinase family. MAP kinase kinase subfamily.</text>
</comment>
<evidence type="ECO:0000256" key="6">
    <source>
        <dbReference type="ARBA" id="ARBA00038999"/>
    </source>
</evidence>
<dbReference type="InterPro" id="IPR011009">
    <property type="entry name" value="Kinase-like_dom_sf"/>
</dbReference>
<name>A0A9P9DAN3_9HYPO</name>
<dbReference type="Gene3D" id="1.10.510.10">
    <property type="entry name" value="Transferase(Phosphotransferase) domain 1"/>
    <property type="match status" value="1"/>
</dbReference>
<evidence type="ECO:0000313" key="12">
    <source>
        <dbReference type="EMBL" id="KAH7115507.1"/>
    </source>
</evidence>
<dbReference type="AlphaFoldDB" id="A0A9P9DAN3"/>
<dbReference type="Pfam" id="PF00069">
    <property type="entry name" value="Pkinase"/>
    <property type="match status" value="1"/>
</dbReference>
<comment type="caution">
    <text evidence="12">The sequence shown here is derived from an EMBL/GenBank/DDBJ whole genome shotgun (WGS) entry which is preliminary data.</text>
</comment>
<evidence type="ECO:0000256" key="2">
    <source>
        <dbReference type="ARBA" id="ARBA00022741"/>
    </source>
</evidence>
<feature type="domain" description="Protein kinase" evidence="11">
    <location>
        <begin position="76"/>
        <end position="347"/>
    </location>
</feature>
<protein>
    <recommendedName>
        <fullName evidence="6">mitogen-activated protein kinase kinase</fullName>
        <ecNumber evidence="6">2.7.12.2</ecNumber>
    </recommendedName>
</protein>
<keyword evidence="3 12" id="KW-0418">Kinase</keyword>
<evidence type="ECO:0000256" key="4">
    <source>
        <dbReference type="ARBA" id="ARBA00022840"/>
    </source>
</evidence>
<gene>
    <name evidence="12" type="ORF">B0J13DRAFT_459695</name>
</gene>
<dbReference type="SMART" id="SM00220">
    <property type="entry name" value="S_TKc"/>
    <property type="match status" value="1"/>
</dbReference>
<dbReference type="SUPFAM" id="SSF56112">
    <property type="entry name" value="Protein kinase-like (PK-like)"/>
    <property type="match status" value="1"/>
</dbReference>
<proteinExistence type="inferred from homology"/>
<dbReference type="GO" id="GO:0005524">
    <property type="term" value="F:ATP binding"/>
    <property type="evidence" value="ECO:0007669"/>
    <property type="project" value="UniProtKB-KW"/>
</dbReference>
<organism evidence="12 13">
    <name type="scientific">Dactylonectria estremocensis</name>
    <dbReference type="NCBI Taxonomy" id="1079267"/>
    <lineage>
        <taxon>Eukaryota</taxon>
        <taxon>Fungi</taxon>
        <taxon>Dikarya</taxon>
        <taxon>Ascomycota</taxon>
        <taxon>Pezizomycotina</taxon>
        <taxon>Sordariomycetes</taxon>
        <taxon>Hypocreomycetidae</taxon>
        <taxon>Hypocreales</taxon>
        <taxon>Nectriaceae</taxon>
        <taxon>Dactylonectria</taxon>
    </lineage>
</organism>
<evidence type="ECO:0000256" key="5">
    <source>
        <dbReference type="ARBA" id="ARBA00038035"/>
    </source>
</evidence>
<dbReference type="EMBL" id="JAGMUU010000038">
    <property type="protein sequence ID" value="KAH7115507.1"/>
    <property type="molecule type" value="Genomic_DNA"/>
</dbReference>
<evidence type="ECO:0000256" key="1">
    <source>
        <dbReference type="ARBA" id="ARBA00022679"/>
    </source>
</evidence>
<accession>A0A9P9DAN3</accession>
<evidence type="ECO:0000256" key="3">
    <source>
        <dbReference type="ARBA" id="ARBA00022777"/>
    </source>
</evidence>
<dbReference type="GO" id="GO:0004708">
    <property type="term" value="F:MAP kinase kinase activity"/>
    <property type="evidence" value="ECO:0007669"/>
    <property type="project" value="UniProtKB-EC"/>
</dbReference>
<dbReference type="OrthoDB" id="10252171at2759"/>
<evidence type="ECO:0000256" key="10">
    <source>
        <dbReference type="SAM" id="MobiDB-lite"/>
    </source>
</evidence>
<dbReference type="InterPro" id="IPR000719">
    <property type="entry name" value="Prot_kinase_dom"/>
</dbReference>
<comment type="catalytic activity">
    <reaction evidence="8">
        <text>L-threonyl-[protein] + ATP = O-phospho-L-threonyl-[protein] + ADP + H(+)</text>
        <dbReference type="Rhea" id="RHEA:46608"/>
        <dbReference type="Rhea" id="RHEA-COMP:11060"/>
        <dbReference type="Rhea" id="RHEA-COMP:11605"/>
        <dbReference type="ChEBI" id="CHEBI:15378"/>
        <dbReference type="ChEBI" id="CHEBI:30013"/>
        <dbReference type="ChEBI" id="CHEBI:30616"/>
        <dbReference type="ChEBI" id="CHEBI:61977"/>
        <dbReference type="ChEBI" id="CHEBI:456216"/>
        <dbReference type="EC" id="2.7.12.2"/>
    </reaction>
</comment>
<evidence type="ECO:0000313" key="13">
    <source>
        <dbReference type="Proteomes" id="UP000717696"/>
    </source>
</evidence>
<evidence type="ECO:0000259" key="11">
    <source>
        <dbReference type="PROSITE" id="PS50011"/>
    </source>
</evidence>
<keyword evidence="4" id="KW-0067">ATP-binding</keyword>
<dbReference type="EC" id="2.7.12.2" evidence="6"/>
<dbReference type="PANTHER" id="PTHR48013">
    <property type="entry name" value="DUAL SPECIFICITY MITOGEN-ACTIVATED PROTEIN KINASE KINASE 5-RELATED"/>
    <property type="match status" value="1"/>
</dbReference>
<comment type="catalytic activity">
    <reaction evidence="7">
        <text>L-seryl-[protein] + ATP = O-phospho-L-seryl-[protein] + ADP + H(+)</text>
        <dbReference type="Rhea" id="RHEA:17989"/>
        <dbReference type="Rhea" id="RHEA-COMP:9863"/>
        <dbReference type="Rhea" id="RHEA-COMP:11604"/>
        <dbReference type="ChEBI" id="CHEBI:15378"/>
        <dbReference type="ChEBI" id="CHEBI:29999"/>
        <dbReference type="ChEBI" id="CHEBI:30616"/>
        <dbReference type="ChEBI" id="CHEBI:83421"/>
        <dbReference type="ChEBI" id="CHEBI:456216"/>
        <dbReference type="EC" id="2.7.12.2"/>
    </reaction>
</comment>
<comment type="catalytic activity">
    <reaction evidence="9">
        <text>L-tyrosyl-[protein] + ATP = O-phospho-L-tyrosyl-[protein] + ADP + H(+)</text>
        <dbReference type="Rhea" id="RHEA:10596"/>
        <dbReference type="Rhea" id="RHEA-COMP:10136"/>
        <dbReference type="Rhea" id="RHEA-COMP:20101"/>
        <dbReference type="ChEBI" id="CHEBI:15378"/>
        <dbReference type="ChEBI" id="CHEBI:30616"/>
        <dbReference type="ChEBI" id="CHEBI:46858"/>
        <dbReference type="ChEBI" id="CHEBI:61978"/>
        <dbReference type="ChEBI" id="CHEBI:456216"/>
        <dbReference type="EC" id="2.7.12.2"/>
    </reaction>
</comment>
<dbReference type="InterPro" id="IPR008271">
    <property type="entry name" value="Ser/Thr_kinase_AS"/>
</dbReference>
<keyword evidence="2" id="KW-0547">Nucleotide-binding</keyword>
<evidence type="ECO:0000256" key="8">
    <source>
        <dbReference type="ARBA" id="ARBA00049299"/>
    </source>
</evidence>
<feature type="region of interest" description="Disordered" evidence="10">
    <location>
        <begin position="354"/>
        <end position="378"/>
    </location>
</feature>
<evidence type="ECO:0000256" key="9">
    <source>
        <dbReference type="ARBA" id="ARBA00051693"/>
    </source>
</evidence>
<dbReference type="PROSITE" id="PS50011">
    <property type="entry name" value="PROTEIN_KINASE_DOM"/>
    <property type="match status" value="1"/>
</dbReference>
<reference evidence="12" key="1">
    <citation type="journal article" date="2021" name="Nat. Commun.">
        <title>Genetic determinants of endophytism in the Arabidopsis root mycobiome.</title>
        <authorList>
            <person name="Mesny F."/>
            <person name="Miyauchi S."/>
            <person name="Thiergart T."/>
            <person name="Pickel B."/>
            <person name="Atanasova L."/>
            <person name="Karlsson M."/>
            <person name="Huettel B."/>
            <person name="Barry K.W."/>
            <person name="Haridas S."/>
            <person name="Chen C."/>
            <person name="Bauer D."/>
            <person name="Andreopoulos W."/>
            <person name="Pangilinan J."/>
            <person name="LaButti K."/>
            <person name="Riley R."/>
            <person name="Lipzen A."/>
            <person name="Clum A."/>
            <person name="Drula E."/>
            <person name="Henrissat B."/>
            <person name="Kohler A."/>
            <person name="Grigoriev I.V."/>
            <person name="Martin F.M."/>
            <person name="Hacquard S."/>
        </authorList>
    </citation>
    <scope>NUCLEOTIDE SEQUENCE</scope>
    <source>
        <strain evidence="12">MPI-CAGE-AT-0021</strain>
    </source>
</reference>
<keyword evidence="1" id="KW-0808">Transferase</keyword>